<dbReference type="GeneID" id="8583773"/>
<dbReference type="eggNOG" id="KOG4569">
    <property type="taxonomic scope" value="Eukaryota"/>
</dbReference>
<evidence type="ECO:0000313" key="3">
    <source>
        <dbReference type="WormBase" id="CBG10125"/>
    </source>
</evidence>
<dbReference type="CTD" id="8583773"/>
<reference evidence="1 2" key="2">
    <citation type="journal article" date="2011" name="PLoS Genet.">
        <title>Caenorhabditis briggsae recombinant inbred line genotypes reveal inter-strain incompatibility and the evolution of recombination.</title>
        <authorList>
            <person name="Ross J.A."/>
            <person name="Koboldt D.C."/>
            <person name="Staisch J.E."/>
            <person name="Chamberlin H.M."/>
            <person name="Gupta B.P."/>
            <person name="Miller R.D."/>
            <person name="Baird S.E."/>
            <person name="Haag E.S."/>
        </authorList>
    </citation>
    <scope>NUCLEOTIDE SEQUENCE [LARGE SCALE GENOMIC DNA]</scope>
    <source>
        <strain evidence="1 2">AF16</strain>
    </source>
</reference>
<protein>
    <submittedName>
        <fullName evidence="1">Protein CBG10125</fullName>
    </submittedName>
</protein>
<dbReference type="Proteomes" id="UP000008549">
    <property type="component" value="Unassembled WGS sequence"/>
</dbReference>
<dbReference type="InParanoid" id="A8XAG0"/>
<organism evidence="1 2">
    <name type="scientific">Caenorhabditis briggsae</name>
    <dbReference type="NCBI Taxonomy" id="6238"/>
    <lineage>
        <taxon>Eukaryota</taxon>
        <taxon>Metazoa</taxon>
        <taxon>Ecdysozoa</taxon>
        <taxon>Nematoda</taxon>
        <taxon>Chromadorea</taxon>
        <taxon>Rhabditida</taxon>
        <taxon>Rhabditina</taxon>
        <taxon>Rhabditomorpha</taxon>
        <taxon>Rhabditoidea</taxon>
        <taxon>Rhabditidae</taxon>
        <taxon>Peloderinae</taxon>
        <taxon>Caenorhabditis</taxon>
    </lineage>
</organism>
<dbReference type="EMBL" id="HE601459">
    <property type="protein sequence ID" value="CAP29628.1"/>
    <property type="molecule type" value="Genomic_DNA"/>
</dbReference>
<dbReference type="InterPro" id="IPR029058">
    <property type="entry name" value="AB_hydrolase_fold"/>
</dbReference>
<name>A8XAG0_CAEBR</name>
<evidence type="ECO:0000313" key="2">
    <source>
        <dbReference type="Proteomes" id="UP000008549"/>
    </source>
</evidence>
<dbReference type="PANTHER" id="PTHR45908">
    <property type="entry name" value="PROTEIN CBG11750-RELATED"/>
    <property type="match status" value="1"/>
</dbReference>
<dbReference type="WormBase" id="CBG10125">
    <property type="protein sequence ID" value="CBP16785"/>
    <property type="gene ID" value="WBGene00031596"/>
</dbReference>
<dbReference type="PANTHER" id="PTHR45908:SF14">
    <property type="entry name" value="FUNGAL LIPASE-LIKE DOMAIN-CONTAINING PROTEIN"/>
    <property type="match status" value="1"/>
</dbReference>
<dbReference type="HOGENOM" id="CLU_2086954_0_0_1"/>
<gene>
    <name evidence="1 3" type="ORF">CBG10125</name>
    <name evidence="1" type="ORF">CBG_10125</name>
</gene>
<reference evidence="1 2" key="1">
    <citation type="journal article" date="2003" name="PLoS Biol.">
        <title>The genome sequence of Caenorhabditis briggsae: a platform for comparative genomics.</title>
        <authorList>
            <person name="Stein L.D."/>
            <person name="Bao Z."/>
            <person name="Blasiar D."/>
            <person name="Blumenthal T."/>
            <person name="Brent M.R."/>
            <person name="Chen N."/>
            <person name="Chinwalla A."/>
            <person name="Clarke L."/>
            <person name="Clee C."/>
            <person name="Coghlan A."/>
            <person name="Coulson A."/>
            <person name="D'Eustachio P."/>
            <person name="Fitch D.H."/>
            <person name="Fulton L.A."/>
            <person name="Fulton R.E."/>
            <person name="Griffiths-Jones S."/>
            <person name="Harris T.W."/>
            <person name="Hillier L.W."/>
            <person name="Kamath R."/>
            <person name="Kuwabara P.E."/>
            <person name="Mardis E.R."/>
            <person name="Marra M.A."/>
            <person name="Miner T.L."/>
            <person name="Minx P."/>
            <person name="Mullikin J.C."/>
            <person name="Plumb R.W."/>
            <person name="Rogers J."/>
            <person name="Schein J.E."/>
            <person name="Sohrmann M."/>
            <person name="Spieth J."/>
            <person name="Stajich J.E."/>
            <person name="Wei C."/>
            <person name="Willey D."/>
            <person name="Wilson R.K."/>
            <person name="Durbin R."/>
            <person name="Waterston R.H."/>
        </authorList>
    </citation>
    <scope>NUCLEOTIDE SEQUENCE [LARGE SCALE GENOMIC DNA]</scope>
    <source>
        <strain evidence="1 2">AF16</strain>
    </source>
</reference>
<accession>A8XAG0</accession>
<dbReference type="STRING" id="6238.A8XAG0"/>
<keyword evidence="2" id="KW-1185">Reference proteome</keyword>
<evidence type="ECO:0000313" key="1">
    <source>
        <dbReference type="EMBL" id="CAP29628.1"/>
    </source>
</evidence>
<dbReference type="Gene3D" id="3.40.50.1820">
    <property type="entry name" value="alpha/beta hydrolase"/>
    <property type="match status" value="1"/>
</dbReference>
<dbReference type="RefSeq" id="XP_002641779.1">
    <property type="nucleotide sequence ID" value="XM_002641733.1"/>
</dbReference>
<dbReference type="KEGG" id="cbr:CBG_10125"/>
<sequence length="117" mass="13250">MKVYKHREANCSFLFSDVTCAGFTGYDTTRKLIVLSIRGSHGVHQYYDLWKVGNENGTVPFLGVGRVTKVFHDNFESLWYGGLGEDTQVDREERYMGSRGAVYARNTKHIGAHRASI</sequence>
<proteinExistence type="predicted"/>
<dbReference type="AlphaFoldDB" id="A8XAG0"/>